<dbReference type="InterPro" id="IPR006439">
    <property type="entry name" value="HAD-SF_hydro_IA"/>
</dbReference>
<sequence length="211" mass="23558">MAGGRWRLTSTSVVVRAVVFDIGGVLEITPALGWDTVWADRLGLSPAEFYERTFPVWRAGSIGAICEADVHRRLGDLLGLAETQVDALMSDVWTEYLGSLNVELSEYFRGLRPRYRTAILSNSFVGAREREHERYGFGDITDLIVYSHEVGMSKPDPRIYELTCGRLGVRPEEAIFLDDVEPFVDAARQAGMQAILFKNNEQAIADIDVSL</sequence>
<comment type="caution">
    <text evidence="1">The sequence shown here is derived from an EMBL/GenBank/DDBJ whole genome shotgun (WGS) entry which is preliminary data.</text>
</comment>
<protein>
    <submittedName>
        <fullName evidence="1">HAD family phosphatase</fullName>
    </submittedName>
</protein>
<dbReference type="InterPro" id="IPR023198">
    <property type="entry name" value="PGP-like_dom2"/>
</dbReference>
<dbReference type="PANTHER" id="PTHR47829">
    <property type="entry name" value="HYDROLASE, PUTATIVE (AFU_ORTHOLOGUE AFUA_1G12880)-RELATED"/>
    <property type="match status" value="1"/>
</dbReference>
<evidence type="ECO:0000313" key="2">
    <source>
        <dbReference type="Proteomes" id="UP000722989"/>
    </source>
</evidence>
<dbReference type="CDD" id="cd02603">
    <property type="entry name" value="HAD_sEH-N_like"/>
    <property type="match status" value="1"/>
</dbReference>
<dbReference type="NCBIfam" id="TIGR01549">
    <property type="entry name" value="HAD-SF-IA-v1"/>
    <property type="match status" value="1"/>
</dbReference>
<dbReference type="Gene3D" id="1.10.150.240">
    <property type="entry name" value="Putative phosphatase, domain 2"/>
    <property type="match status" value="1"/>
</dbReference>
<reference evidence="1 2" key="1">
    <citation type="submission" date="2020-03" db="EMBL/GenBank/DDBJ databases">
        <title>WGS of the type strain of Planosporangium spp.</title>
        <authorList>
            <person name="Thawai C."/>
        </authorList>
    </citation>
    <scope>NUCLEOTIDE SEQUENCE [LARGE SCALE GENOMIC DNA]</scope>
    <source>
        <strain evidence="1 2">TBRC 5610</strain>
    </source>
</reference>
<dbReference type="NCBIfam" id="TIGR01509">
    <property type="entry name" value="HAD-SF-IA-v3"/>
    <property type="match status" value="1"/>
</dbReference>
<dbReference type="Gene3D" id="3.40.50.1000">
    <property type="entry name" value="HAD superfamily/HAD-like"/>
    <property type="match status" value="1"/>
</dbReference>
<dbReference type="SFLD" id="SFLDS00003">
    <property type="entry name" value="Haloacid_Dehalogenase"/>
    <property type="match status" value="1"/>
</dbReference>
<keyword evidence="2" id="KW-1185">Reference proteome</keyword>
<gene>
    <name evidence="1" type="ORF">HC031_07870</name>
</gene>
<dbReference type="Pfam" id="PF00702">
    <property type="entry name" value="Hydrolase"/>
    <property type="match status" value="1"/>
</dbReference>
<evidence type="ECO:0000313" key="1">
    <source>
        <dbReference type="EMBL" id="NJC69635.1"/>
    </source>
</evidence>
<dbReference type="SUPFAM" id="SSF56784">
    <property type="entry name" value="HAD-like"/>
    <property type="match status" value="1"/>
</dbReference>
<name>A0ABX0XWM2_9ACTN</name>
<dbReference type="InterPro" id="IPR036412">
    <property type="entry name" value="HAD-like_sf"/>
</dbReference>
<organism evidence="1 2">
    <name type="scientific">Planosporangium thailandense</name>
    <dbReference type="NCBI Taxonomy" id="765197"/>
    <lineage>
        <taxon>Bacteria</taxon>
        <taxon>Bacillati</taxon>
        <taxon>Actinomycetota</taxon>
        <taxon>Actinomycetes</taxon>
        <taxon>Micromonosporales</taxon>
        <taxon>Micromonosporaceae</taxon>
        <taxon>Planosporangium</taxon>
    </lineage>
</organism>
<proteinExistence type="predicted"/>
<dbReference type="PANTHER" id="PTHR47829:SF1">
    <property type="entry name" value="HAD FAMILY PHOSPHATASE"/>
    <property type="match status" value="1"/>
</dbReference>
<dbReference type="InterPro" id="IPR052898">
    <property type="entry name" value="ACAD10-like"/>
</dbReference>
<accession>A0ABX0XWM2</accession>
<dbReference type="InterPro" id="IPR023214">
    <property type="entry name" value="HAD_sf"/>
</dbReference>
<dbReference type="EMBL" id="JAATVY010000004">
    <property type="protein sequence ID" value="NJC69635.1"/>
    <property type="molecule type" value="Genomic_DNA"/>
</dbReference>
<dbReference type="SFLD" id="SFLDG01129">
    <property type="entry name" value="C1.5:_HAD__Beta-PGM__Phosphata"/>
    <property type="match status" value="1"/>
</dbReference>
<dbReference type="Proteomes" id="UP000722989">
    <property type="component" value="Unassembled WGS sequence"/>
</dbReference>
<dbReference type="PRINTS" id="PR00413">
    <property type="entry name" value="HADHALOGNASE"/>
</dbReference>